<sequence length="154" mass="18494">MRCHPYMPHKYVYIYIYIYTYKYIKVYTCVNIRFKEEVKQKKDNGGCSGNRVNETVRHEMTRKDEFVISLAFSLYTILPIICFLFHLCDSPKQHRFYFLSLANIYAWVEVALHLFIFALLYLFARLYACVCLCVFSLLLFVSVLLRIYDAFLLR</sequence>
<keyword evidence="1" id="KW-0812">Transmembrane</keyword>
<protein>
    <submittedName>
        <fullName evidence="2">Uncharacterized protein</fullName>
    </submittedName>
</protein>
<dbReference type="GeneID" id="23858909"/>
<feature type="transmembrane region" description="Helical" evidence="1">
    <location>
        <begin position="125"/>
        <end position="148"/>
    </location>
</feature>
<reference evidence="3" key="1">
    <citation type="journal article" date="2010" name="PLoS Negl. Trop. Dis.">
        <title>The genome sequence of Trypanosoma brucei gambiense, causative agent of chronic human african trypanosomiasis.</title>
        <authorList>
            <person name="Jackson A.P."/>
            <person name="Sanders M."/>
            <person name="Berry A."/>
            <person name="McQuillan J."/>
            <person name="Aslett M.A."/>
            <person name="Quail M.A."/>
            <person name="Chukualim B."/>
            <person name="Capewell P."/>
            <person name="MacLeod A."/>
            <person name="Melville S.E."/>
            <person name="Gibson W."/>
            <person name="Barry J.D."/>
            <person name="Berriman M."/>
            <person name="Hertz-Fowler C."/>
        </authorList>
    </citation>
    <scope>NUCLEOTIDE SEQUENCE [LARGE SCALE GENOMIC DNA]</scope>
    <source>
        <strain evidence="3">MHOM/CI/86/DAL972</strain>
    </source>
</reference>
<name>C9ZK37_TRYB9</name>
<keyword evidence="1" id="KW-0472">Membrane</keyword>
<dbReference type="KEGG" id="tbg:TbgDal_III1400"/>
<feature type="transmembrane region" description="Helical" evidence="1">
    <location>
        <begin position="97"/>
        <end position="119"/>
    </location>
</feature>
<dbReference type="Proteomes" id="UP000002316">
    <property type="component" value="Chromosome 3"/>
</dbReference>
<evidence type="ECO:0000256" key="1">
    <source>
        <dbReference type="SAM" id="Phobius"/>
    </source>
</evidence>
<dbReference type="AlphaFoldDB" id="C9ZK37"/>
<dbReference type="RefSeq" id="XP_011772094.1">
    <property type="nucleotide sequence ID" value="XM_011773792.1"/>
</dbReference>
<evidence type="ECO:0000313" key="3">
    <source>
        <dbReference type="Proteomes" id="UP000002316"/>
    </source>
</evidence>
<proteinExistence type="predicted"/>
<dbReference type="EMBL" id="FN554966">
    <property type="protein sequence ID" value="CBH09801.1"/>
    <property type="molecule type" value="Genomic_DNA"/>
</dbReference>
<accession>C9ZK37</accession>
<feature type="transmembrane region" description="Helical" evidence="1">
    <location>
        <begin position="66"/>
        <end position="85"/>
    </location>
</feature>
<keyword evidence="1" id="KW-1133">Transmembrane helix</keyword>
<gene>
    <name evidence="2" type="ORF">TbgDal_III1400</name>
</gene>
<organism evidence="2 3">
    <name type="scientific">Trypanosoma brucei gambiense (strain MHOM/CI/86/DAL972)</name>
    <dbReference type="NCBI Taxonomy" id="679716"/>
    <lineage>
        <taxon>Eukaryota</taxon>
        <taxon>Discoba</taxon>
        <taxon>Euglenozoa</taxon>
        <taxon>Kinetoplastea</taxon>
        <taxon>Metakinetoplastina</taxon>
        <taxon>Trypanosomatida</taxon>
        <taxon>Trypanosomatidae</taxon>
        <taxon>Trypanosoma</taxon>
    </lineage>
</organism>
<evidence type="ECO:0000313" key="2">
    <source>
        <dbReference type="EMBL" id="CBH09801.1"/>
    </source>
</evidence>